<dbReference type="Proteomes" id="UP000077342">
    <property type="component" value="Unassembled WGS sequence"/>
</dbReference>
<protein>
    <submittedName>
        <fullName evidence="1">Uncharacterized protein</fullName>
    </submittedName>
</protein>
<name>A0A164LK39_9MYCO</name>
<evidence type="ECO:0000313" key="2">
    <source>
        <dbReference type="Proteomes" id="UP000077342"/>
    </source>
</evidence>
<accession>A0A164LK39</accession>
<comment type="caution">
    <text evidence="1">The sequence shown here is derived from an EMBL/GenBank/DDBJ whole genome shotgun (WGS) entry which is preliminary data.</text>
</comment>
<keyword evidence="2" id="KW-1185">Reference proteome</keyword>
<dbReference type="EMBL" id="LWCI01000172">
    <property type="protein sequence ID" value="KZS56176.1"/>
    <property type="molecule type" value="Genomic_DNA"/>
</dbReference>
<sequence length="136" mass="15786">MTVLHRLGNHPKHQRAVAGTGLATTSEPAATHRNHRHREVMLHRSRATLAPRTNAKIRYILTSRRATDGIDYRMNKLTRITGNRYRGIGIFQMTRWIQVKSVETLQDLLMIPKRRLVATRKGVRILNRNTLYVITR</sequence>
<gene>
    <name evidence="1" type="ORF">A4G28_01815</name>
</gene>
<organism evidence="1 2">
    <name type="scientific">Mycobacterium ostraviense</name>
    <dbReference type="NCBI Taxonomy" id="2738409"/>
    <lineage>
        <taxon>Bacteria</taxon>
        <taxon>Bacillati</taxon>
        <taxon>Actinomycetota</taxon>
        <taxon>Actinomycetes</taxon>
        <taxon>Mycobacteriales</taxon>
        <taxon>Mycobacteriaceae</taxon>
        <taxon>Mycobacterium</taxon>
    </lineage>
</organism>
<reference evidence="2" key="1">
    <citation type="submission" date="2016-04" db="EMBL/GenBank/DDBJ databases">
        <authorList>
            <person name="Strapagiel D."/>
            <person name="Borowka P."/>
            <person name="Marciniak B."/>
            <person name="Bakula Z."/>
            <person name="Van Ingen J."/>
            <person name="Safianowska A."/>
            <person name="Dziadek J."/>
            <person name="Jagielski T."/>
        </authorList>
    </citation>
    <scope>NUCLEOTIDE SEQUENCE [LARGE SCALE GENOMIC DNA]</scope>
    <source>
        <strain evidence="2">1010001458</strain>
    </source>
</reference>
<dbReference type="AlphaFoldDB" id="A0A164LK39"/>
<proteinExistence type="predicted"/>
<evidence type="ECO:0000313" key="1">
    <source>
        <dbReference type="EMBL" id="KZS56176.1"/>
    </source>
</evidence>